<evidence type="ECO:0000259" key="1">
    <source>
        <dbReference type="Pfam" id="PF17921"/>
    </source>
</evidence>
<dbReference type="Proteomes" id="UP000801492">
    <property type="component" value="Unassembled WGS sequence"/>
</dbReference>
<name>A0A8K0CFP4_IGNLU</name>
<dbReference type="Gene3D" id="1.10.340.70">
    <property type="match status" value="1"/>
</dbReference>
<organism evidence="2 3">
    <name type="scientific">Ignelater luminosus</name>
    <name type="common">Cucubano</name>
    <name type="synonym">Pyrophorus luminosus</name>
    <dbReference type="NCBI Taxonomy" id="2038154"/>
    <lineage>
        <taxon>Eukaryota</taxon>
        <taxon>Metazoa</taxon>
        <taxon>Ecdysozoa</taxon>
        <taxon>Arthropoda</taxon>
        <taxon>Hexapoda</taxon>
        <taxon>Insecta</taxon>
        <taxon>Pterygota</taxon>
        <taxon>Neoptera</taxon>
        <taxon>Endopterygota</taxon>
        <taxon>Coleoptera</taxon>
        <taxon>Polyphaga</taxon>
        <taxon>Elateriformia</taxon>
        <taxon>Elateroidea</taxon>
        <taxon>Elateridae</taxon>
        <taxon>Agrypninae</taxon>
        <taxon>Pyrophorini</taxon>
        <taxon>Ignelater</taxon>
    </lineage>
</organism>
<evidence type="ECO:0000313" key="2">
    <source>
        <dbReference type="EMBL" id="KAF2882955.1"/>
    </source>
</evidence>
<keyword evidence="3" id="KW-1185">Reference proteome</keyword>
<dbReference type="FunFam" id="1.10.340.70:FF:000001">
    <property type="entry name" value="Retrovirus-related Pol polyprotein from transposon gypsy-like Protein"/>
    <property type="match status" value="1"/>
</dbReference>
<evidence type="ECO:0000313" key="3">
    <source>
        <dbReference type="Proteomes" id="UP000801492"/>
    </source>
</evidence>
<feature type="domain" description="Integrase zinc-binding" evidence="1">
    <location>
        <begin position="336"/>
        <end position="394"/>
    </location>
</feature>
<comment type="caution">
    <text evidence="2">The sequence shown here is derived from an EMBL/GenBank/DDBJ whole genome shotgun (WGS) entry which is preliminary data.</text>
</comment>
<dbReference type="InterPro" id="IPR052160">
    <property type="entry name" value="Gypsy_RT_Integrase-like"/>
</dbReference>
<dbReference type="OrthoDB" id="425619at2759"/>
<protein>
    <recommendedName>
        <fullName evidence="1">Integrase zinc-binding domain-containing protein</fullName>
    </recommendedName>
</protein>
<dbReference type="EMBL" id="VTPC01090572">
    <property type="protein sequence ID" value="KAF2882955.1"/>
    <property type="molecule type" value="Genomic_DNA"/>
</dbReference>
<dbReference type="AlphaFoldDB" id="A0A8K0CFP4"/>
<gene>
    <name evidence="2" type="ORF">ILUMI_23183</name>
</gene>
<proteinExistence type="predicted"/>
<reference evidence="2" key="1">
    <citation type="submission" date="2019-08" db="EMBL/GenBank/DDBJ databases">
        <title>The genome of the North American firefly Photinus pyralis.</title>
        <authorList>
            <consortium name="Photinus pyralis genome working group"/>
            <person name="Fallon T.R."/>
            <person name="Sander Lower S.E."/>
            <person name="Weng J.-K."/>
        </authorList>
    </citation>
    <scope>NUCLEOTIDE SEQUENCE</scope>
    <source>
        <strain evidence="2">TRF0915ILg1</strain>
        <tissue evidence="2">Whole body</tissue>
    </source>
</reference>
<accession>A0A8K0CFP4</accession>
<dbReference type="InterPro" id="IPR041588">
    <property type="entry name" value="Integrase_H2C2"/>
</dbReference>
<dbReference type="Pfam" id="PF17921">
    <property type="entry name" value="Integrase_H2C2"/>
    <property type="match status" value="1"/>
</dbReference>
<dbReference type="PANTHER" id="PTHR47266">
    <property type="entry name" value="ENDONUCLEASE-RELATED"/>
    <property type="match status" value="1"/>
</dbReference>
<sequence length="409" mass="46113">MELMEGTPTEWIQAELVTFPMLTPPEKIYSAVLEKPTTFNHQGAAALIPSTPHKQQLKEAKKGQAKKTRKETLFSFILLLSATGMNSDTPTAELQSEVTIENLVNYPARFKGSKRDDVKAFIDAVEIYKDCMHVSDANALKGLPMLLEGFVAMWWQGVKATTASWNLQKINTAPLIVESKTTSPVRTRTSSAPPISCYGCDKAGFTKANCPSCKKSPSTQPPASLQQGKKFFAKNWINYRSKNVKVRGLLRPSFSDLSPGEEIPICMVSITIPDRSQSEVRSQQLEDPELAKIIYGFEDSDDSNLPKWTEKGYFMSNGLIYRYLQDIDSEEATLVVPRQERDRVLHEYHDCDLAAHYGVDRTYRRVSQRYFWIGMKKYIAEYLKNCGDCQKYKVSNQKPAGLVQTAVYA</sequence>